<evidence type="ECO:0000313" key="3">
    <source>
        <dbReference type="Proteomes" id="UP001430953"/>
    </source>
</evidence>
<gene>
    <name evidence="2" type="ORF">PUN28_013992</name>
</gene>
<feature type="compositionally biased region" description="Basic residues" evidence="1">
    <location>
        <begin position="52"/>
        <end position="69"/>
    </location>
</feature>
<dbReference type="Proteomes" id="UP001430953">
    <property type="component" value="Unassembled WGS sequence"/>
</dbReference>
<organism evidence="2 3">
    <name type="scientific">Cardiocondyla obscurior</name>
    <dbReference type="NCBI Taxonomy" id="286306"/>
    <lineage>
        <taxon>Eukaryota</taxon>
        <taxon>Metazoa</taxon>
        <taxon>Ecdysozoa</taxon>
        <taxon>Arthropoda</taxon>
        <taxon>Hexapoda</taxon>
        <taxon>Insecta</taxon>
        <taxon>Pterygota</taxon>
        <taxon>Neoptera</taxon>
        <taxon>Endopterygota</taxon>
        <taxon>Hymenoptera</taxon>
        <taxon>Apocrita</taxon>
        <taxon>Aculeata</taxon>
        <taxon>Formicoidea</taxon>
        <taxon>Formicidae</taxon>
        <taxon>Myrmicinae</taxon>
        <taxon>Cardiocondyla</taxon>
    </lineage>
</organism>
<evidence type="ECO:0000313" key="2">
    <source>
        <dbReference type="EMBL" id="KAL0110737.1"/>
    </source>
</evidence>
<protein>
    <submittedName>
        <fullName evidence="2">Uncharacterized protein</fullName>
    </submittedName>
</protein>
<name>A0AAW2F961_9HYME</name>
<accession>A0AAW2F961</accession>
<dbReference type="EMBL" id="JADYXP020000014">
    <property type="protein sequence ID" value="KAL0110737.1"/>
    <property type="molecule type" value="Genomic_DNA"/>
</dbReference>
<keyword evidence="3" id="KW-1185">Reference proteome</keyword>
<evidence type="ECO:0000256" key="1">
    <source>
        <dbReference type="SAM" id="MobiDB-lite"/>
    </source>
</evidence>
<feature type="region of interest" description="Disordered" evidence="1">
    <location>
        <begin position="49"/>
        <end position="148"/>
    </location>
</feature>
<comment type="caution">
    <text evidence="2">The sequence shown here is derived from an EMBL/GenBank/DDBJ whole genome shotgun (WGS) entry which is preliminary data.</text>
</comment>
<sequence>MEISLTRRDNCLSLVGYYDGNDESLSKDNFFQAACMKMGMTHKEKIVENRRTAAKKKPKGTSRVHGCRLKRYDEAKASDKTEVGPCEPGRDHRPYTGKGRQKQRSKNPRRDRLPAGNTGDLKRRYYASDAYSESKTHHRLRAKALGVS</sequence>
<dbReference type="AlphaFoldDB" id="A0AAW2F961"/>
<feature type="compositionally biased region" description="Basic and acidic residues" evidence="1">
    <location>
        <begin position="70"/>
        <end position="94"/>
    </location>
</feature>
<proteinExistence type="predicted"/>
<reference evidence="2 3" key="1">
    <citation type="submission" date="2023-03" db="EMBL/GenBank/DDBJ databases">
        <title>High recombination rates correlate with genetic variation in Cardiocondyla obscurior ants.</title>
        <authorList>
            <person name="Errbii M."/>
        </authorList>
    </citation>
    <scope>NUCLEOTIDE SEQUENCE [LARGE SCALE GENOMIC DNA]</scope>
    <source>
        <strain evidence="2">Alpha-2009</strain>
        <tissue evidence="2">Whole body</tissue>
    </source>
</reference>